<keyword evidence="2" id="KW-0808">Transferase</keyword>
<sequence>MEVDKVHLRHCILFVFQLQKNAAAVTEMICSALGKSTVIHKTCKKWYQRFRDGNFDLLVTENIQASLNNLMTINCSSYWIRTLLKLNKSLLHNLESHNKSFLFNCIEWEKFRRRMDSTYEFTED</sequence>
<evidence type="ECO:0000313" key="2">
    <source>
        <dbReference type="EMBL" id="KMQ88968.1"/>
    </source>
</evidence>
<keyword evidence="2" id="KW-0489">Methyltransferase</keyword>
<organism evidence="2 3">
    <name type="scientific">Lasius niger</name>
    <name type="common">Black garden ant</name>
    <dbReference type="NCBI Taxonomy" id="67767"/>
    <lineage>
        <taxon>Eukaryota</taxon>
        <taxon>Metazoa</taxon>
        <taxon>Ecdysozoa</taxon>
        <taxon>Arthropoda</taxon>
        <taxon>Hexapoda</taxon>
        <taxon>Insecta</taxon>
        <taxon>Pterygota</taxon>
        <taxon>Neoptera</taxon>
        <taxon>Endopterygota</taxon>
        <taxon>Hymenoptera</taxon>
        <taxon>Apocrita</taxon>
        <taxon>Aculeata</taxon>
        <taxon>Formicoidea</taxon>
        <taxon>Formicidae</taxon>
        <taxon>Formicinae</taxon>
        <taxon>Lasius</taxon>
        <taxon>Lasius</taxon>
    </lineage>
</organism>
<dbReference type="OrthoDB" id="10032414at2759"/>
<dbReference type="GO" id="GO:0008168">
    <property type="term" value="F:methyltransferase activity"/>
    <property type="evidence" value="ECO:0007669"/>
    <property type="project" value="UniProtKB-KW"/>
</dbReference>
<proteinExistence type="predicted"/>
<accession>A0A0J7KEV5</accession>
<evidence type="ECO:0000259" key="1">
    <source>
        <dbReference type="Pfam" id="PF17906"/>
    </source>
</evidence>
<gene>
    <name evidence="2" type="ORF">RF55_11463</name>
</gene>
<evidence type="ECO:0000313" key="3">
    <source>
        <dbReference type="Proteomes" id="UP000036403"/>
    </source>
</evidence>
<dbReference type="EMBL" id="LBMM01008331">
    <property type="protein sequence ID" value="KMQ88968.1"/>
    <property type="molecule type" value="Genomic_DNA"/>
</dbReference>
<feature type="domain" description="Mos1 transposase HTH" evidence="1">
    <location>
        <begin position="5"/>
        <end position="54"/>
    </location>
</feature>
<dbReference type="Pfam" id="PF17906">
    <property type="entry name" value="HTH_48"/>
    <property type="match status" value="1"/>
</dbReference>
<dbReference type="PaxDb" id="67767-A0A0J7KEV5"/>
<dbReference type="InterPro" id="IPR041426">
    <property type="entry name" value="Mos1_HTH"/>
</dbReference>
<dbReference type="Proteomes" id="UP000036403">
    <property type="component" value="Unassembled WGS sequence"/>
</dbReference>
<dbReference type="AlphaFoldDB" id="A0A0J7KEV5"/>
<dbReference type="Gene3D" id="1.10.10.1450">
    <property type="match status" value="1"/>
</dbReference>
<keyword evidence="3" id="KW-1185">Reference proteome</keyword>
<dbReference type="GO" id="GO:0032259">
    <property type="term" value="P:methylation"/>
    <property type="evidence" value="ECO:0007669"/>
    <property type="project" value="UniProtKB-KW"/>
</dbReference>
<name>A0A0J7KEV5_LASNI</name>
<protein>
    <submittedName>
        <fullName evidence="2">Histone-lysine n-methyltransferase setmar</fullName>
    </submittedName>
</protein>
<comment type="caution">
    <text evidence="2">The sequence shown here is derived from an EMBL/GenBank/DDBJ whole genome shotgun (WGS) entry which is preliminary data.</text>
</comment>
<reference evidence="2 3" key="1">
    <citation type="submission" date="2015-04" db="EMBL/GenBank/DDBJ databases">
        <title>Lasius niger genome sequencing.</title>
        <authorList>
            <person name="Konorov E.A."/>
            <person name="Nikitin M.A."/>
            <person name="Kirill M.V."/>
            <person name="Chang P."/>
        </authorList>
    </citation>
    <scope>NUCLEOTIDE SEQUENCE [LARGE SCALE GENOMIC DNA]</scope>
    <source>
        <tissue evidence="2">Whole</tissue>
    </source>
</reference>